<keyword evidence="10" id="KW-0813">Transport</keyword>
<dbReference type="AlphaFoldDB" id="A0A2J8MWE9"/>
<evidence type="ECO:0000256" key="7">
    <source>
        <dbReference type="ARBA" id="ARBA00023242"/>
    </source>
</evidence>
<comment type="subcellular location">
    <subcellularLocation>
        <location evidence="2">Nucleus membrane</location>
        <topology evidence="2">Peripheral membrane protein</topology>
    </subcellularLocation>
    <subcellularLocation>
        <location evidence="1 10">Nucleus</location>
        <location evidence="1 10">Nuclear pore complex</location>
    </subcellularLocation>
</comment>
<reference evidence="11 12" key="1">
    <citation type="submission" date="2017-12" db="EMBL/GenBank/DDBJ databases">
        <title>High-resolution comparative analysis of great ape genomes.</title>
        <authorList>
            <person name="Pollen A."/>
            <person name="Hastie A."/>
            <person name="Hormozdiari F."/>
            <person name="Dougherty M."/>
            <person name="Liu R."/>
            <person name="Chaisson M."/>
            <person name="Hoppe E."/>
            <person name="Hill C."/>
            <person name="Pang A."/>
            <person name="Hillier L."/>
            <person name="Baker C."/>
            <person name="Armstrong J."/>
            <person name="Shendure J."/>
            <person name="Paten B."/>
            <person name="Wilson R."/>
            <person name="Chao H."/>
            <person name="Schneider V."/>
            <person name="Ventura M."/>
            <person name="Kronenberg Z."/>
            <person name="Murali S."/>
            <person name="Gordon D."/>
            <person name="Cantsilieris S."/>
            <person name="Munson K."/>
            <person name="Nelson B."/>
            <person name="Raja A."/>
            <person name="Underwood J."/>
            <person name="Diekhans M."/>
            <person name="Fiddes I."/>
            <person name="Haussler D."/>
            <person name="Eichler E."/>
        </authorList>
    </citation>
    <scope>NUCLEOTIDE SEQUENCE [LARGE SCALE GENOMIC DNA]</scope>
    <source>
        <strain evidence="11">Yerkes chimp pedigree #C0471</strain>
    </source>
</reference>
<dbReference type="GO" id="GO:0017056">
    <property type="term" value="F:structural constituent of nuclear pore"/>
    <property type="evidence" value="ECO:0007669"/>
    <property type="project" value="InterPro"/>
</dbReference>
<evidence type="ECO:0000256" key="3">
    <source>
        <dbReference type="ARBA" id="ARBA00010186"/>
    </source>
</evidence>
<protein>
    <recommendedName>
        <fullName evidence="4 10">Nuclear pore complex protein Nup93</fullName>
    </recommendedName>
</protein>
<keyword evidence="10" id="KW-0509">mRNA transport</keyword>
<keyword evidence="10" id="KW-0472">Membrane</keyword>
<keyword evidence="5 10" id="KW-0811">Translocation</keyword>
<dbReference type="GO" id="GO:0051028">
    <property type="term" value="P:mRNA transport"/>
    <property type="evidence" value="ECO:0007669"/>
    <property type="project" value="UniProtKB-KW"/>
</dbReference>
<comment type="similarity">
    <text evidence="3 10">Belongs to the nucleoporin interacting component (NIC) family.</text>
</comment>
<dbReference type="PANTHER" id="PTHR11225:SF4">
    <property type="entry name" value="NUCLEAR PORE COMPLEX PROTEIN NUP93"/>
    <property type="match status" value="1"/>
</dbReference>
<proteinExistence type="inferred from homology"/>
<evidence type="ECO:0000256" key="4">
    <source>
        <dbReference type="ARBA" id="ARBA00017717"/>
    </source>
</evidence>
<comment type="caution">
    <text evidence="11">The sequence shown here is derived from an EMBL/GenBank/DDBJ whole genome shotgun (WGS) entry which is preliminary data.</text>
</comment>
<evidence type="ECO:0000256" key="8">
    <source>
        <dbReference type="ARBA" id="ARBA00045728"/>
    </source>
</evidence>
<dbReference type="GO" id="GO:0005643">
    <property type="term" value="C:nuclear pore"/>
    <property type="evidence" value="ECO:0007669"/>
    <property type="project" value="UniProtKB-SubCell"/>
</dbReference>
<dbReference type="Proteomes" id="UP000236370">
    <property type="component" value="Unassembled WGS sequence"/>
</dbReference>
<keyword evidence="10" id="KW-0653">Protein transport</keyword>
<dbReference type="InterPro" id="IPR007231">
    <property type="entry name" value="Nucleoporin_int_Nup93/Nic96"/>
</dbReference>
<organism evidence="11 12">
    <name type="scientific">Pan troglodytes</name>
    <name type="common">Chimpanzee</name>
    <dbReference type="NCBI Taxonomy" id="9598"/>
    <lineage>
        <taxon>Eukaryota</taxon>
        <taxon>Metazoa</taxon>
        <taxon>Chordata</taxon>
        <taxon>Craniata</taxon>
        <taxon>Vertebrata</taxon>
        <taxon>Euteleostomi</taxon>
        <taxon>Mammalia</taxon>
        <taxon>Eutheria</taxon>
        <taxon>Euarchontoglires</taxon>
        <taxon>Primates</taxon>
        <taxon>Haplorrhini</taxon>
        <taxon>Catarrhini</taxon>
        <taxon>Hominidae</taxon>
        <taxon>Pan</taxon>
    </lineage>
</organism>
<accession>A0A2J8MWE9</accession>
<keyword evidence="6 10" id="KW-0906">Nuclear pore complex</keyword>
<dbReference type="GO" id="GO:0015031">
    <property type="term" value="P:protein transport"/>
    <property type="evidence" value="ECO:0007669"/>
    <property type="project" value="UniProtKB-KW"/>
</dbReference>
<evidence type="ECO:0000256" key="2">
    <source>
        <dbReference type="ARBA" id="ARBA00004617"/>
    </source>
</evidence>
<gene>
    <name evidence="11" type="ORF">CK820_G0016621</name>
</gene>
<feature type="non-terminal residue" evidence="11">
    <location>
        <position position="1"/>
    </location>
</feature>
<dbReference type="EMBL" id="NBAG03000242">
    <property type="protein sequence ID" value="PNI63850.1"/>
    <property type="molecule type" value="Genomic_DNA"/>
</dbReference>
<comment type="subunit">
    <text evidence="9">Part of the nuclear pore complex (NPC). Component of the p62 complex, a complex composed of NUP62 and NUP54. Forms a complex with NUP35, NUP155, NUP205 and lamin B; the interaction with NUP35 is direct. Does not interact with TPR. Interacts with SMAD4 and IPO7; translocates SMAD4 to the nucleus through the NPC upon BMP7 stimulation resulting in activation of SMAD4 signaling.</text>
</comment>
<evidence type="ECO:0000256" key="5">
    <source>
        <dbReference type="ARBA" id="ARBA00023010"/>
    </source>
</evidence>
<name>A0A2J8MWE9_PANTR</name>
<evidence type="ECO:0000256" key="1">
    <source>
        <dbReference type="ARBA" id="ARBA00004567"/>
    </source>
</evidence>
<dbReference type="SMR" id="A0A2J8MWE9"/>
<keyword evidence="7 10" id="KW-0539">Nucleus</keyword>
<evidence type="ECO:0000256" key="6">
    <source>
        <dbReference type="ARBA" id="ARBA00023132"/>
    </source>
</evidence>
<comment type="function">
    <text evidence="8">Plays a role in the nuclear pore complex (NPC) assembly and/or maintenance. May anchor nucleoporins, but not NUP153 and TPR, to the NPC. During renal development, regulates podocyte migration and proliferation through SMAD4 signaling.</text>
</comment>
<evidence type="ECO:0000256" key="9">
    <source>
        <dbReference type="ARBA" id="ARBA00046935"/>
    </source>
</evidence>
<sequence>LDLITFFDEYHSGHIDRAFDIIERLKLVPLNQESVEERVAAFRNFSDEQLRSQARTLITFAGMIPYRTSGDTNARLVQMEVLMN</sequence>
<evidence type="ECO:0000256" key="10">
    <source>
        <dbReference type="RuleBase" id="RU364035"/>
    </source>
</evidence>
<evidence type="ECO:0000313" key="12">
    <source>
        <dbReference type="Proteomes" id="UP000236370"/>
    </source>
</evidence>
<dbReference type="PANTHER" id="PTHR11225">
    <property type="entry name" value="NUCLEAR PORE COMPLEX PROTEIN NUP93 NUCLEOPORIN NUP93 DEAD EYE PROTEIN"/>
    <property type="match status" value="1"/>
</dbReference>
<dbReference type="GO" id="GO:0031965">
    <property type="term" value="C:nuclear membrane"/>
    <property type="evidence" value="ECO:0007669"/>
    <property type="project" value="UniProtKB-SubCell"/>
</dbReference>
<evidence type="ECO:0000313" key="11">
    <source>
        <dbReference type="EMBL" id="PNI63850.1"/>
    </source>
</evidence>
<dbReference type="Pfam" id="PF04097">
    <property type="entry name" value="Nic96"/>
    <property type="match status" value="1"/>
</dbReference>